<keyword evidence="2" id="KW-0472">Membrane</keyword>
<dbReference type="Pfam" id="PF01906">
    <property type="entry name" value="YbjQ_1"/>
    <property type="match status" value="1"/>
</dbReference>
<keyword evidence="4" id="KW-1185">Reference proteome</keyword>
<evidence type="ECO:0000313" key="3">
    <source>
        <dbReference type="EMBL" id="QSX30524.1"/>
    </source>
</evidence>
<proteinExistence type="inferred from homology"/>
<gene>
    <name evidence="3" type="ORF">JYB88_02350</name>
</gene>
<comment type="similarity">
    <text evidence="1">Belongs to the UPF0145 family.</text>
</comment>
<organism evidence="3 4">
    <name type="scientific">Shewanella cyperi</name>
    <dbReference type="NCBI Taxonomy" id="2814292"/>
    <lineage>
        <taxon>Bacteria</taxon>
        <taxon>Pseudomonadati</taxon>
        <taxon>Pseudomonadota</taxon>
        <taxon>Gammaproteobacteria</taxon>
        <taxon>Alteromonadales</taxon>
        <taxon>Shewanellaceae</taxon>
        <taxon>Shewanella</taxon>
    </lineage>
</organism>
<dbReference type="EMBL" id="CP071504">
    <property type="protein sequence ID" value="QSX30524.1"/>
    <property type="molecule type" value="Genomic_DNA"/>
</dbReference>
<dbReference type="Gene3D" id="3.30.110.70">
    <property type="entry name" value="Hypothetical protein apc22750. Chain B"/>
    <property type="match status" value="1"/>
</dbReference>
<keyword evidence="2" id="KW-1133">Transmembrane helix</keyword>
<reference evidence="3 4" key="1">
    <citation type="submission" date="2021-03" db="EMBL/GenBank/DDBJ databases">
        <title>Novel species identification of genus Shewanella.</title>
        <authorList>
            <person name="Liu G."/>
            <person name="Zhang Q."/>
        </authorList>
    </citation>
    <scope>NUCLEOTIDE SEQUENCE [LARGE SCALE GENOMIC DNA]</scope>
    <source>
        <strain evidence="3 4">FJAT-53726</strain>
    </source>
</reference>
<dbReference type="Proteomes" id="UP000663281">
    <property type="component" value="Chromosome"/>
</dbReference>
<evidence type="ECO:0000256" key="1">
    <source>
        <dbReference type="ARBA" id="ARBA00010751"/>
    </source>
</evidence>
<protein>
    <submittedName>
        <fullName evidence="3">YbjQ family protein</fullName>
    </submittedName>
</protein>
<dbReference type="AlphaFoldDB" id="A0A974XLH6"/>
<evidence type="ECO:0000256" key="2">
    <source>
        <dbReference type="SAM" id="Phobius"/>
    </source>
</evidence>
<dbReference type="InterPro" id="IPR002765">
    <property type="entry name" value="UPF0145_YbjQ-like"/>
</dbReference>
<feature type="transmembrane region" description="Helical" evidence="2">
    <location>
        <begin position="6"/>
        <end position="24"/>
    </location>
</feature>
<dbReference type="PANTHER" id="PTHR34068">
    <property type="entry name" value="UPF0145 PROTEIN YBJQ"/>
    <property type="match status" value="1"/>
</dbReference>
<dbReference type="InterPro" id="IPR035439">
    <property type="entry name" value="UPF0145_dom_sf"/>
</dbReference>
<dbReference type="KEGG" id="scyp:JYB88_02350"/>
<evidence type="ECO:0000313" key="4">
    <source>
        <dbReference type="Proteomes" id="UP000663281"/>
    </source>
</evidence>
<dbReference type="SUPFAM" id="SSF117782">
    <property type="entry name" value="YbjQ-like"/>
    <property type="match status" value="1"/>
</dbReference>
<dbReference type="RefSeq" id="WP_207325354.1">
    <property type="nucleotide sequence ID" value="NZ_CP071504.1"/>
</dbReference>
<accession>A0A974XLH6</accession>
<name>A0A974XLH6_9GAMM</name>
<dbReference type="PANTHER" id="PTHR34068:SF1">
    <property type="entry name" value="UPF0145 PROTEIN YBJQ"/>
    <property type="match status" value="1"/>
</dbReference>
<keyword evidence="2" id="KW-0812">Transmembrane</keyword>
<sequence length="154" mass="17228">MDQLINLGIFLSLVLIGYIFGRMAERRHFKSIREREANLADILTFSERKIPTDFDNCRGQLVSGAVVVSVDYFKMVSAGLRNLVGGRVSAYESLLERARREAQLRMKEEARRLGAKVVFNVRLETSAISQGQNNQTRSVEVYAYGTALIAPANG</sequence>